<dbReference type="RefSeq" id="WP_183635525.1">
    <property type="nucleotide sequence ID" value="NZ_BAABLE010000005.1"/>
</dbReference>
<evidence type="ECO:0000313" key="2">
    <source>
        <dbReference type="Proteomes" id="UP000561045"/>
    </source>
</evidence>
<gene>
    <name evidence="1" type="ORF">GGR36_002960</name>
</gene>
<reference evidence="1 2" key="1">
    <citation type="submission" date="2020-08" db="EMBL/GenBank/DDBJ databases">
        <title>Genomic Encyclopedia of Type Strains, Phase IV (KMG-IV): sequencing the most valuable type-strain genomes for metagenomic binning, comparative biology and taxonomic classification.</title>
        <authorList>
            <person name="Goeker M."/>
        </authorList>
    </citation>
    <scope>NUCLEOTIDE SEQUENCE [LARGE SCALE GENOMIC DNA]</scope>
    <source>
        <strain evidence="1 2">DSM 106739</strain>
    </source>
</reference>
<dbReference type="EMBL" id="JACIET010000002">
    <property type="protein sequence ID" value="MBB4013614.1"/>
    <property type="molecule type" value="Genomic_DNA"/>
</dbReference>
<sequence>MARFAPRGIAGLLLATLLPACTLGDVFATWGVLHYAIDQQCDASDRFDARARRQPPLGEGMARLVVFRPATIVSSGLRPDLALDGRKLGALDAGRVMVAELPAGEHRLDGSGDAKHALVLVLTAGETRVVQATPQTGWWNGWLLLTALTPEQAAGQLGTLCAHPMPTMDTRQ</sequence>
<name>A0A840BM90_9RHOO</name>
<keyword evidence="2" id="KW-1185">Reference proteome</keyword>
<accession>A0A840BM90</accession>
<proteinExistence type="predicted"/>
<organism evidence="1 2">
    <name type="scientific">Niveibacterium umoris</name>
    <dbReference type="NCBI Taxonomy" id="1193620"/>
    <lineage>
        <taxon>Bacteria</taxon>
        <taxon>Pseudomonadati</taxon>
        <taxon>Pseudomonadota</taxon>
        <taxon>Betaproteobacteria</taxon>
        <taxon>Rhodocyclales</taxon>
        <taxon>Rhodocyclaceae</taxon>
        <taxon>Niveibacterium</taxon>
    </lineage>
</organism>
<dbReference type="AlphaFoldDB" id="A0A840BM90"/>
<evidence type="ECO:0008006" key="3">
    <source>
        <dbReference type="Google" id="ProtNLM"/>
    </source>
</evidence>
<comment type="caution">
    <text evidence="1">The sequence shown here is derived from an EMBL/GenBank/DDBJ whole genome shotgun (WGS) entry which is preliminary data.</text>
</comment>
<dbReference type="Proteomes" id="UP000561045">
    <property type="component" value="Unassembled WGS sequence"/>
</dbReference>
<evidence type="ECO:0000313" key="1">
    <source>
        <dbReference type="EMBL" id="MBB4013614.1"/>
    </source>
</evidence>
<protein>
    <recommendedName>
        <fullName evidence="3">DUF2846 domain-containing protein</fullName>
    </recommendedName>
</protein>